<comment type="caution">
    <text evidence="2">The sequence shown here is derived from an EMBL/GenBank/DDBJ whole genome shotgun (WGS) entry which is preliminary data.</text>
</comment>
<proteinExistence type="predicted"/>
<feature type="compositionally biased region" description="Basic and acidic residues" evidence="1">
    <location>
        <begin position="1"/>
        <end position="11"/>
    </location>
</feature>
<reference evidence="2" key="2">
    <citation type="journal article" date="2024" name="Plant">
        <title>Genomic evolution and insights into agronomic trait innovations of Sesamum species.</title>
        <authorList>
            <person name="Miao H."/>
            <person name="Wang L."/>
            <person name="Qu L."/>
            <person name="Liu H."/>
            <person name="Sun Y."/>
            <person name="Le M."/>
            <person name="Wang Q."/>
            <person name="Wei S."/>
            <person name="Zheng Y."/>
            <person name="Lin W."/>
            <person name="Duan Y."/>
            <person name="Cao H."/>
            <person name="Xiong S."/>
            <person name="Wang X."/>
            <person name="Wei L."/>
            <person name="Li C."/>
            <person name="Ma Q."/>
            <person name="Ju M."/>
            <person name="Zhao R."/>
            <person name="Li G."/>
            <person name="Mu C."/>
            <person name="Tian Q."/>
            <person name="Mei H."/>
            <person name="Zhang T."/>
            <person name="Gao T."/>
            <person name="Zhang H."/>
        </authorList>
    </citation>
    <scope>NUCLEOTIDE SEQUENCE</scope>
    <source>
        <strain evidence="2">KEN1</strain>
    </source>
</reference>
<accession>A0AAW2XQ01</accession>
<gene>
    <name evidence="2" type="ORF">Slati_0962900</name>
</gene>
<organism evidence="2">
    <name type="scientific">Sesamum latifolium</name>
    <dbReference type="NCBI Taxonomy" id="2727402"/>
    <lineage>
        <taxon>Eukaryota</taxon>
        <taxon>Viridiplantae</taxon>
        <taxon>Streptophyta</taxon>
        <taxon>Embryophyta</taxon>
        <taxon>Tracheophyta</taxon>
        <taxon>Spermatophyta</taxon>
        <taxon>Magnoliopsida</taxon>
        <taxon>eudicotyledons</taxon>
        <taxon>Gunneridae</taxon>
        <taxon>Pentapetalae</taxon>
        <taxon>asterids</taxon>
        <taxon>lamiids</taxon>
        <taxon>Lamiales</taxon>
        <taxon>Pedaliaceae</taxon>
        <taxon>Sesamum</taxon>
    </lineage>
</organism>
<evidence type="ECO:0000313" key="2">
    <source>
        <dbReference type="EMBL" id="KAL0456237.1"/>
    </source>
</evidence>
<dbReference type="AlphaFoldDB" id="A0AAW2XQ01"/>
<reference evidence="2" key="1">
    <citation type="submission" date="2020-06" db="EMBL/GenBank/DDBJ databases">
        <authorList>
            <person name="Li T."/>
            <person name="Hu X."/>
            <person name="Zhang T."/>
            <person name="Song X."/>
            <person name="Zhang H."/>
            <person name="Dai N."/>
            <person name="Sheng W."/>
            <person name="Hou X."/>
            <person name="Wei L."/>
        </authorList>
    </citation>
    <scope>NUCLEOTIDE SEQUENCE</scope>
    <source>
        <strain evidence="2">KEN1</strain>
        <tissue evidence="2">Leaf</tissue>
    </source>
</reference>
<protein>
    <submittedName>
        <fullName evidence="2">Uncharacterized protein</fullName>
    </submittedName>
</protein>
<name>A0AAW2XQ01_9LAMI</name>
<dbReference type="EMBL" id="JACGWN010000003">
    <property type="protein sequence ID" value="KAL0456237.1"/>
    <property type="molecule type" value="Genomic_DNA"/>
</dbReference>
<sequence length="74" mass="7798">MSSKLIREAMPKSRAAATLSNTRSSQGTPSSSDQRGKRPAAGHPPKDQGLVPSTPLLLVLHATPPLHPLLLLPD</sequence>
<evidence type="ECO:0000256" key="1">
    <source>
        <dbReference type="SAM" id="MobiDB-lite"/>
    </source>
</evidence>
<feature type="compositionally biased region" description="Polar residues" evidence="1">
    <location>
        <begin position="18"/>
        <end position="33"/>
    </location>
</feature>
<feature type="region of interest" description="Disordered" evidence="1">
    <location>
        <begin position="1"/>
        <end position="52"/>
    </location>
</feature>